<evidence type="ECO:0000259" key="9">
    <source>
        <dbReference type="Pfam" id="PF26002"/>
    </source>
</evidence>
<evidence type="ECO:0000313" key="10">
    <source>
        <dbReference type="EMBL" id="GIM48396.1"/>
    </source>
</evidence>
<feature type="coiled-coil region" evidence="6">
    <location>
        <begin position="98"/>
        <end position="132"/>
    </location>
</feature>
<dbReference type="PANTHER" id="PTHR30386:SF26">
    <property type="entry name" value="TRANSPORT PROTEIN COMB"/>
    <property type="match status" value="1"/>
</dbReference>
<comment type="similarity">
    <text evidence="2">Belongs to the membrane fusion protein (MFP) (TC 8.A.1) family.</text>
</comment>
<feature type="transmembrane region" description="Helical" evidence="7">
    <location>
        <begin position="28"/>
        <end position="46"/>
    </location>
</feature>
<evidence type="ECO:0000256" key="4">
    <source>
        <dbReference type="ARBA" id="ARBA00022989"/>
    </source>
</evidence>
<keyword evidence="5 7" id="KW-0472">Membrane</keyword>
<dbReference type="Gene3D" id="1.10.287.470">
    <property type="entry name" value="Helix hairpin bin"/>
    <property type="match status" value="1"/>
</dbReference>
<feature type="domain" description="Multidrug resistance protein MdtA-like barrel-sandwich hybrid" evidence="8">
    <location>
        <begin position="66"/>
        <end position="394"/>
    </location>
</feature>
<evidence type="ECO:0000256" key="3">
    <source>
        <dbReference type="ARBA" id="ARBA00022692"/>
    </source>
</evidence>
<dbReference type="Proteomes" id="UP001057291">
    <property type="component" value="Unassembled WGS sequence"/>
</dbReference>
<feature type="domain" description="AprE-like beta-barrel" evidence="9">
    <location>
        <begin position="406"/>
        <end position="493"/>
    </location>
</feature>
<comment type="caution">
    <text evidence="10">The sequence shown here is derived from an EMBL/GenBank/DDBJ whole genome shotgun (WGS) entry which is preliminary data.</text>
</comment>
<accession>A0AAV4LKR9</accession>
<evidence type="ECO:0000256" key="2">
    <source>
        <dbReference type="ARBA" id="ARBA00009477"/>
    </source>
</evidence>
<dbReference type="Gene3D" id="2.40.50.100">
    <property type="match status" value="1"/>
</dbReference>
<dbReference type="InterPro" id="IPR058625">
    <property type="entry name" value="MdtA-like_BSH"/>
</dbReference>
<keyword evidence="11" id="KW-1185">Reference proteome</keyword>
<dbReference type="InterPro" id="IPR058982">
    <property type="entry name" value="Beta-barrel_AprE"/>
</dbReference>
<keyword evidence="4 7" id="KW-1133">Transmembrane helix</keyword>
<evidence type="ECO:0000256" key="7">
    <source>
        <dbReference type="SAM" id="Phobius"/>
    </source>
</evidence>
<sequence length="510" mass="58770">MKLIIQDISELTDSRELLDSNPLPITTLFLYILVAFLIGTIIWSYFGEIDDYVKANGIVRPNNKISTIKNRITGKVEKIFFEEGKEVKKGDILYTIEHKDLDVQKANMTKELEKTKSELDNLKKLKQSILDDRNYFDETSENEKPYFYKYIKYEIDKKALIEQTTNSQLDIVQASKQASLDQQYYQQQINQYSKNIEDLNRLKQSIDENTNPFDMNNKKFFDRWEDYKINIQKLKSIVDQKKKEYDVDQQLENAGAIAPKDVKDAKNNLDSANLDLEEYKSKFLLDISTEITDNKKTLAELQNSLDKARDTLNVSSGKEMSVEVAQQQYKIDTLTKLDDQIKEDDTNIDKLQKDLDDNEINLQNCTVTSPIDGVVNVIKEINKGDLLQSGDEVITIIPKNSSQYRVELYVSNKDIANIKVGQQIKYHFLALPYQEYGELTGTISRIGTDSKTDQQGNSFYTVEATLDNKPLYSYKGIPANIKVGMACEAHVITKTKKILYYLLEKINLKE</sequence>
<dbReference type="GO" id="GO:0016020">
    <property type="term" value="C:membrane"/>
    <property type="evidence" value="ECO:0007669"/>
    <property type="project" value="UniProtKB-SubCell"/>
</dbReference>
<proteinExistence type="inferred from homology"/>
<dbReference type="EMBL" id="BOQE01000001">
    <property type="protein sequence ID" value="GIM48396.1"/>
    <property type="molecule type" value="Genomic_DNA"/>
</dbReference>
<dbReference type="PANTHER" id="PTHR30386">
    <property type="entry name" value="MEMBRANE FUSION SUBUNIT OF EMRAB-TOLC MULTIDRUG EFFLUX PUMP"/>
    <property type="match status" value="1"/>
</dbReference>
<feature type="coiled-coil region" evidence="6">
    <location>
        <begin position="182"/>
        <end position="209"/>
    </location>
</feature>
<keyword evidence="3 7" id="KW-0812">Transmembrane</keyword>
<protein>
    <submittedName>
        <fullName evidence="10">HlyD family type I secretion periplasmic adaptor subunit</fullName>
    </submittedName>
</protein>
<dbReference type="RefSeq" id="WP_282201277.1">
    <property type="nucleotide sequence ID" value="NZ_BOQE01000001.1"/>
</dbReference>
<evidence type="ECO:0000256" key="5">
    <source>
        <dbReference type="ARBA" id="ARBA00023136"/>
    </source>
</evidence>
<name>A0AAV4LKR9_9BACL</name>
<evidence type="ECO:0000259" key="8">
    <source>
        <dbReference type="Pfam" id="PF25917"/>
    </source>
</evidence>
<dbReference type="Gene3D" id="2.40.30.170">
    <property type="match status" value="1"/>
</dbReference>
<dbReference type="Pfam" id="PF25917">
    <property type="entry name" value="BSH_RND"/>
    <property type="match status" value="1"/>
</dbReference>
<evidence type="ECO:0000256" key="1">
    <source>
        <dbReference type="ARBA" id="ARBA00004167"/>
    </source>
</evidence>
<organism evidence="10 11">
    <name type="scientific">Collibacillus ludicampi</name>
    <dbReference type="NCBI Taxonomy" id="2771369"/>
    <lineage>
        <taxon>Bacteria</taxon>
        <taxon>Bacillati</taxon>
        <taxon>Bacillota</taxon>
        <taxon>Bacilli</taxon>
        <taxon>Bacillales</taxon>
        <taxon>Alicyclobacillaceae</taxon>
        <taxon>Collibacillus</taxon>
    </lineage>
</organism>
<feature type="coiled-coil region" evidence="6">
    <location>
        <begin position="262"/>
        <end position="368"/>
    </location>
</feature>
<dbReference type="Pfam" id="PF26002">
    <property type="entry name" value="Beta-barrel_AprE"/>
    <property type="match status" value="1"/>
</dbReference>
<comment type="subcellular location">
    <subcellularLocation>
        <location evidence="1">Membrane</location>
        <topology evidence="1">Single-pass membrane protein</topology>
    </subcellularLocation>
</comment>
<dbReference type="InterPro" id="IPR050739">
    <property type="entry name" value="MFP"/>
</dbReference>
<evidence type="ECO:0000313" key="11">
    <source>
        <dbReference type="Proteomes" id="UP001057291"/>
    </source>
</evidence>
<dbReference type="PRINTS" id="PR01490">
    <property type="entry name" value="RTXTOXIND"/>
</dbReference>
<evidence type="ECO:0000256" key="6">
    <source>
        <dbReference type="SAM" id="Coils"/>
    </source>
</evidence>
<dbReference type="SUPFAM" id="SSF111369">
    <property type="entry name" value="HlyD-like secretion proteins"/>
    <property type="match status" value="2"/>
</dbReference>
<dbReference type="AlphaFoldDB" id="A0AAV4LKR9"/>
<reference evidence="10" key="1">
    <citation type="journal article" date="2023" name="Int. J. Syst. Evol. Microbiol.">
        <title>Collibacillus ludicampi gen. nov., sp. nov., a new soil bacterium of the family Alicyclobacillaceae.</title>
        <authorList>
            <person name="Jojima T."/>
            <person name="Ioku Y."/>
            <person name="Fukuta Y."/>
            <person name="Shirasaka N."/>
            <person name="Matsumura Y."/>
            <person name="Mori M."/>
        </authorList>
    </citation>
    <scope>NUCLEOTIDE SEQUENCE</scope>
    <source>
        <strain evidence="10">TP075</strain>
    </source>
</reference>
<gene>
    <name evidence="10" type="ORF">DNHGIG_39450</name>
</gene>
<keyword evidence="6" id="KW-0175">Coiled coil</keyword>